<accession>B0G2F5</accession>
<gene>
    <name evidence="1" type="ORF">DORFOR_00361</name>
</gene>
<proteinExistence type="predicted"/>
<reference evidence="1 2" key="2">
    <citation type="submission" date="2007-10" db="EMBL/GenBank/DDBJ databases">
        <authorList>
            <person name="Fulton L."/>
            <person name="Clifton S."/>
            <person name="Fulton B."/>
            <person name="Xu J."/>
            <person name="Minx P."/>
            <person name="Pepin K.H."/>
            <person name="Johnson M."/>
            <person name="Thiruvilangam P."/>
            <person name="Bhonagiri V."/>
            <person name="Nash W.E."/>
            <person name="Wang C."/>
            <person name="Mardis E.R."/>
            <person name="Wilson R.K."/>
        </authorList>
    </citation>
    <scope>NUCLEOTIDE SEQUENCE [LARGE SCALE GENOMIC DNA]</scope>
    <source>
        <strain evidence="1 2">ATCC 27755</strain>
    </source>
</reference>
<dbReference type="Proteomes" id="UP000005359">
    <property type="component" value="Unassembled WGS sequence"/>
</dbReference>
<protein>
    <submittedName>
        <fullName evidence="1">Uncharacterized protein</fullName>
    </submittedName>
</protein>
<dbReference type="STRING" id="411461.DORFOR_00361"/>
<dbReference type="AlphaFoldDB" id="B0G2F5"/>
<organism evidence="1 2">
    <name type="scientific">Dorea formicigenerans ATCC 27755</name>
    <dbReference type="NCBI Taxonomy" id="411461"/>
    <lineage>
        <taxon>Bacteria</taxon>
        <taxon>Bacillati</taxon>
        <taxon>Bacillota</taxon>
        <taxon>Clostridia</taxon>
        <taxon>Lachnospirales</taxon>
        <taxon>Lachnospiraceae</taxon>
        <taxon>Dorea</taxon>
    </lineage>
</organism>
<evidence type="ECO:0000313" key="2">
    <source>
        <dbReference type="Proteomes" id="UP000005359"/>
    </source>
</evidence>
<name>B0G2F5_9FIRM</name>
<comment type="caution">
    <text evidence="1">The sequence shown here is derived from an EMBL/GenBank/DDBJ whole genome shotgun (WGS) entry which is preliminary data.</text>
</comment>
<evidence type="ECO:0000313" key="1">
    <source>
        <dbReference type="EMBL" id="EDR48236.1"/>
    </source>
</evidence>
<dbReference type="PaxDb" id="411461-DORFOR_00361"/>
<dbReference type="EMBL" id="AAXA02000007">
    <property type="protein sequence ID" value="EDR48236.1"/>
    <property type="molecule type" value="Genomic_DNA"/>
</dbReference>
<reference evidence="1 2" key="1">
    <citation type="submission" date="2007-10" db="EMBL/GenBank/DDBJ databases">
        <title>Draft genome sequence of Dorea formicigenerans(ATCC 27755).</title>
        <authorList>
            <person name="Sudarsanam P."/>
            <person name="Ley R."/>
            <person name="Guruge J."/>
            <person name="Turnbaugh P.J."/>
            <person name="Mahowald M."/>
            <person name="Liep D."/>
            <person name="Gordon J."/>
        </authorList>
    </citation>
    <scope>NUCLEOTIDE SEQUENCE [LARGE SCALE GENOMIC DNA]</scope>
    <source>
        <strain evidence="1 2">ATCC 27755</strain>
    </source>
</reference>
<sequence length="42" mass="5028">MKKYFENSNQFEVVRIIIKIIGKKTFEKFHNLTLLTMALQIV</sequence>